<organism evidence="1 2">
    <name type="scientific">Thraustotheca clavata</name>
    <dbReference type="NCBI Taxonomy" id="74557"/>
    <lineage>
        <taxon>Eukaryota</taxon>
        <taxon>Sar</taxon>
        <taxon>Stramenopiles</taxon>
        <taxon>Oomycota</taxon>
        <taxon>Saprolegniomycetes</taxon>
        <taxon>Saprolegniales</taxon>
        <taxon>Achlyaceae</taxon>
        <taxon>Thraustotheca</taxon>
    </lineage>
</organism>
<evidence type="ECO:0000313" key="1">
    <source>
        <dbReference type="EMBL" id="OQR83390.1"/>
    </source>
</evidence>
<proteinExistence type="predicted"/>
<protein>
    <submittedName>
        <fullName evidence="1">Uncharacterized protein</fullName>
    </submittedName>
</protein>
<dbReference type="AlphaFoldDB" id="A0A1V9YCD8"/>
<evidence type="ECO:0000313" key="2">
    <source>
        <dbReference type="Proteomes" id="UP000243217"/>
    </source>
</evidence>
<feature type="non-terminal residue" evidence="1">
    <location>
        <position position="147"/>
    </location>
</feature>
<gene>
    <name evidence="1" type="ORF">THRCLA_23159</name>
</gene>
<accession>A0A1V9YCD8</accession>
<name>A0A1V9YCD8_9STRA</name>
<keyword evidence="2" id="KW-1185">Reference proteome</keyword>
<dbReference type="Proteomes" id="UP000243217">
    <property type="component" value="Unassembled WGS sequence"/>
</dbReference>
<dbReference type="EMBL" id="JNBS01004397">
    <property type="protein sequence ID" value="OQR83390.1"/>
    <property type="molecule type" value="Genomic_DNA"/>
</dbReference>
<reference evidence="1 2" key="1">
    <citation type="journal article" date="2014" name="Genome Biol. Evol.">
        <title>The secreted proteins of Achlya hypogyna and Thraustotheca clavata identify the ancestral oomycete secretome and reveal gene acquisitions by horizontal gene transfer.</title>
        <authorList>
            <person name="Misner I."/>
            <person name="Blouin N."/>
            <person name="Leonard G."/>
            <person name="Richards T.A."/>
            <person name="Lane C.E."/>
        </authorList>
    </citation>
    <scope>NUCLEOTIDE SEQUENCE [LARGE SCALE GENOMIC DNA]</scope>
    <source>
        <strain evidence="1 2">ATCC 34112</strain>
    </source>
</reference>
<comment type="caution">
    <text evidence="1">The sequence shown here is derived from an EMBL/GenBank/DDBJ whole genome shotgun (WGS) entry which is preliminary data.</text>
</comment>
<sequence length="147" mass="16230">MVILASIAAAAYKNPNSFSTVKTEVKQDTSTGSADGDWDVNITDSCAENSTYITATKLLQPFPYVDQIDKSFPETCTTINPNYEENGLLIVLGDSRADMSKTRFLKLFDVAKKTNATFPTIVFKTRLGRAMLLCPPEFPANMEMLKT</sequence>